<accession>A0ABT0YX19</accession>
<dbReference type="InterPro" id="IPR058163">
    <property type="entry name" value="LysR-type_TF_proteobact-type"/>
</dbReference>
<dbReference type="InterPro" id="IPR036388">
    <property type="entry name" value="WH-like_DNA-bd_sf"/>
</dbReference>
<protein>
    <submittedName>
        <fullName evidence="6">LysR substrate-binding domain-containing protein</fullName>
    </submittedName>
</protein>
<dbReference type="Pfam" id="PF03466">
    <property type="entry name" value="LysR_substrate"/>
    <property type="match status" value="1"/>
</dbReference>
<dbReference type="SUPFAM" id="SSF46785">
    <property type="entry name" value="Winged helix' DNA-binding domain"/>
    <property type="match status" value="1"/>
</dbReference>
<keyword evidence="4" id="KW-0804">Transcription</keyword>
<dbReference type="SUPFAM" id="SSF53850">
    <property type="entry name" value="Periplasmic binding protein-like II"/>
    <property type="match status" value="1"/>
</dbReference>
<gene>
    <name evidence="6" type="ORF">M8A51_25500</name>
</gene>
<evidence type="ECO:0000256" key="2">
    <source>
        <dbReference type="ARBA" id="ARBA00023015"/>
    </source>
</evidence>
<evidence type="ECO:0000256" key="1">
    <source>
        <dbReference type="ARBA" id="ARBA00009437"/>
    </source>
</evidence>
<dbReference type="Proteomes" id="UP001165541">
    <property type="component" value="Unassembled WGS sequence"/>
</dbReference>
<dbReference type="RefSeq" id="WP_251781436.1">
    <property type="nucleotide sequence ID" value="NZ_JAMKFE010000026.1"/>
</dbReference>
<dbReference type="PRINTS" id="PR00039">
    <property type="entry name" value="HTHLYSR"/>
</dbReference>
<dbReference type="EMBL" id="JAMKFE010000026">
    <property type="protein sequence ID" value="MCM5682894.1"/>
    <property type="molecule type" value="Genomic_DNA"/>
</dbReference>
<dbReference type="InterPro" id="IPR005119">
    <property type="entry name" value="LysR_subst-bd"/>
</dbReference>
<reference evidence="6" key="1">
    <citation type="submission" date="2022-05" db="EMBL/GenBank/DDBJ databases">
        <title>Schlegelella sp. nov., isolated from mangrove soil.</title>
        <authorList>
            <person name="Liu Y."/>
            <person name="Ge X."/>
            <person name="Liu W."/>
        </authorList>
    </citation>
    <scope>NUCLEOTIDE SEQUENCE</scope>
    <source>
        <strain evidence="6">S2-27</strain>
    </source>
</reference>
<evidence type="ECO:0000313" key="6">
    <source>
        <dbReference type="EMBL" id="MCM5682894.1"/>
    </source>
</evidence>
<organism evidence="6 7">
    <name type="scientific">Caldimonas mangrovi</name>
    <dbReference type="NCBI Taxonomy" id="2944811"/>
    <lineage>
        <taxon>Bacteria</taxon>
        <taxon>Pseudomonadati</taxon>
        <taxon>Pseudomonadota</taxon>
        <taxon>Betaproteobacteria</taxon>
        <taxon>Burkholderiales</taxon>
        <taxon>Sphaerotilaceae</taxon>
        <taxon>Caldimonas</taxon>
    </lineage>
</organism>
<dbReference type="PANTHER" id="PTHR30537">
    <property type="entry name" value="HTH-TYPE TRANSCRIPTIONAL REGULATOR"/>
    <property type="match status" value="1"/>
</dbReference>
<proteinExistence type="inferred from homology"/>
<evidence type="ECO:0000259" key="5">
    <source>
        <dbReference type="PROSITE" id="PS50931"/>
    </source>
</evidence>
<dbReference type="CDD" id="cd08432">
    <property type="entry name" value="PBP2_GcdR_TrpI_HvrB_AmpR_like"/>
    <property type="match status" value="1"/>
</dbReference>
<evidence type="ECO:0000313" key="7">
    <source>
        <dbReference type="Proteomes" id="UP001165541"/>
    </source>
</evidence>
<keyword evidence="7" id="KW-1185">Reference proteome</keyword>
<name>A0ABT0YX19_9BURK</name>
<dbReference type="Gene3D" id="3.40.190.10">
    <property type="entry name" value="Periplasmic binding protein-like II"/>
    <property type="match status" value="2"/>
</dbReference>
<dbReference type="PANTHER" id="PTHR30537:SF74">
    <property type="entry name" value="HTH-TYPE TRANSCRIPTIONAL REGULATOR TRPI"/>
    <property type="match status" value="1"/>
</dbReference>
<comment type="similarity">
    <text evidence="1">Belongs to the LysR transcriptional regulatory family.</text>
</comment>
<dbReference type="InterPro" id="IPR036390">
    <property type="entry name" value="WH_DNA-bd_sf"/>
</dbReference>
<dbReference type="Gene3D" id="1.10.10.10">
    <property type="entry name" value="Winged helix-like DNA-binding domain superfamily/Winged helix DNA-binding domain"/>
    <property type="match status" value="1"/>
</dbReference>
<keyword evidence="2" id="KW-0805">Transcription regulation</keyword>
<dbReference type="PROSITE" id="PS50931">
    <property type="entry name" value="HTH_LYSR"/>
    <property type="match status" value="1"/>
</dbReference>
<dbReference type="InterPro" id="IPR000847">
    <property type="entry name" value="LysR_HTH_N"/>
</dbReference>
<comment type="caution">
    <text evidence="6">The sequence shown here is derived from an EMBL/GenBank/DDBJ whole genome shotgun (WGS) entry which is preliminary data.</text>
</comment>
<sequence length="299" mass="33446">MKFRAASLVELHAFLGVCKAGTMRQAAEQLCVSQAAVSRAVLRLERRVGFPLFERSAQGVVPNAQAQALRARIEPSLVELERAFTDFTRTRTQRHTLRLSVVPTLGTRWLMPRLKAFQAQQPDINVELRQFRHNEDFQRDDVDVWIDLKRPGRRWPRGISAHYLLGRRITPVCTPGIAARLKTPASLLKETLLHHTNFPDNWRLWLAVAGVDADKLKLGNGFDLGHNLIVAASAGMGVAVLQPCLVERELASGELVQPFELRVSTGRGYHLCTRNAAGGSHVVNVFTRWLVEVARVDAD</sequence>
<dbReference type="Pfam" id="PF00126">
    <property type="entry name" value="HTH_1"/>
    <property type="match status" value="1"/>
</dbReference>
<evidence type="ECO:0000256" key="3">
    <source>
        <dbReference type="ARBA" id="ARBA00023125"/>
    </source>
</evidence>
<keyword evidence="3" id="KW-0238">DNA-binding</keyword>
<evidence type="ECO:0000256" key="4">
    <source>
        <dbReference type="ARBA" id="ARBA00023163"/>
    </source>
</evidence>
<feature type="domain" description="HTH lysR-type" evidence="5">
    <location>
        <begin position="1"/>
        <end position="63"/>
    </location>
</feature>